<evidence type="ECO:0000259" key="1">
    <source>
        <dbReference type="PROSITE" id="PS50800"/>
    </source>
</evidence>
<evidence type="ECO:0000313" key="2">
    <source>
        <dbReference type="EMBL" id="CAL1672740.1"/>
    </source>
</evidence>
<sequence>MDELMKRLEQLGLQTTGTKAILHERLRKAWKERPHNWWMAKTITAKGDEWRTRRRKYNSRSYRRNS</sequence>
<accession>A0AAV2MZ80</accession>
<comment type="caution">
    <text evidence="2">The sequence shown here is derived from an EMBL/GenBank/DDBJ whole genome shotgun (WGS) entry which is preliminary data.</text>
</comment>
<organism evidence="2 3">
    <name type="scientific">Lasius platythorax</name>
    <dbReference type="NCBI Taxonomy" id="488582"/>
    <lineage>
        <taxon>Eukaryota</taxon>
        <taxon>Metazoa</taxon>
        <taxon>Ecdysozoa</taxon>
        <taxon>Arthropoda</taxon>
        <taxon>Hexapoda</taxon>
        <taxon>Insecta</taxon>
        <taxon>Pterygota</taxon>
        <taxon>Neoptera</taxon>
        <taxon>Endopterygota</taxon>
        <taxon>Hymenoptera</taxon>
        <taxon>Apocrita</taxon>
        <taxon>Aculeata</taxon>
        <taxon>Formicoidea</taxon>
        <taxon>Formicidae</taxon>
        <taxon>Formicinae</taxon>
        <taxon>Lasius</taxon>
        <taxon>Lasius</taxon>
    </lineage>
</organism>
<evidence type="ECO:0000313" key="3">
    <source>
        <dbReference type="Proteomes" id="UP001497644"/>
    </source>
</evidence>
<name>A0AAV2MZ80_9HYME</name>
<proteinExistence type="predicted"/>
<dbReference type="Gene3D" id="1.10.720.30">
    <property type="entry name" value="SAP domain"/>
    <property type="match status" value="1"/>
</dbReference>
<keyword evidence="3" id="KW-1185">Reference proteome</keyword>
<dbReference type="PROSITE" id="PS50800">
    <property type="entry name" value="SAP"/>
    <property type="match status" value="1"/>
</dbReference>
<feature type="domain" description="SAP" evidence="1">
    <location>
        <begin position="1"/>
        <end position="30"/>
    </location>
</feature>
<dbReference type="EMBL" id="CAXIPU020000889">
    <property type="protein sequence ID" value="CAL1672740.1"/>
    <property type="molecule type" value="Genomic_DNA"/>
</dbReference>
<dbReference type="InterPro" id="IPR036361">
    <property type="entry name" value="SAP_dom_sf"/>
</dbReference>
<dbReference type="SUPFAM" id="SSF68906">
    <property type="entry name" value="SAP domain"/>
    <property type="match status" value="1"/>
</dbReference>
<protein>
    <recommendedName>
        <fullName evidence="1">SAP domain-containing protein</fullName>
    </recommendedName>
</protein>
<dbReference type="Proteomes" id="UP001497644">
    <property type="component" value="Unassembled WGS sequence"/>
</dbReference>
<dbReference type="InterPro" id="IPR003034">
    <property type="entry name" value="SAP_dom"/>
</dbReference>
<dbReference type="AlphaFoldDB" id="A0AAV2MZ80"/>
<gene>
    <name evidence="2" type="ORF">LPLAT_LOCUS10638</name>
</gene>
<reference evidence="2" key="1">
    <citation type="submission" date="2024-04" db="EMBL/GenBank/DDBJ databases">
        <authorList>
            <consortium name="Molecular Ecology Group"/>
        </authorList>
    </citation>
    <scope>NUCLEOTIDE SEQUENCE</scope>
</reference>